<sequence length="407" mass="45728">MDFEYSARCKEYLARIRDFMERHVYEGAEIYERQHAEFGPGEGRWKIPPIIEELKAKARAEGLWNLFHPDPKWGPGLSNADYAPLAEQMGRCHIAPEVFNCAAPDTGNMEVLMKYGSPEQQERWLKPLLDGEIRSAFLMTEPQVASSDATNIETDIRRDGDDYVVNGRKWWSSGAGDPRCKIFIVMGKTDKNAERHKQQSMILVPADAEGVKVVRHLPVFGYDDAPHGHMEVVLENVRVPKENIILGEGRGFEIAQGRLGPGRIHHCMRTIGAAEVALEKLVRRILTREAFGKPIYKHSIWEQRVAEARVDIEMARLLTLKAAWMMDKVGNKAAQAEIAMIKVAAPRVALKVIDDAIQAHGGAGVTTDFGLAQAYAHIRTLRLADGPDEVHCRAIARMEFRKYSNAL</sequence>
<keyword evidence="6 7" id="KW-0560">Oxidoreductase</keyword>
<accession>A0A239PZZ0</accession>
<keyword evidence="5 7" id="KW-0274">FAD</keyword>
<dbReference type="Proteomes" id="UP000198346">
    <property type="component" value="Unassembled WGS sequence"/>
</dbReference>
<dbReference type="GO" id="GO:0050660">
    <property type="term" value="F:flavin adenine dinucleotide binding"/>
    <property type="evidence" value="ECO:0007669"/>
    <property type="project" value="InterPro"/>
</dbReference>
<dbReference type="InterPro" id="IPR006091">
    <property type="entry name" value="Acyl-CoA_Oxase/DH_mid-dom"/>
</dbReference>
<dbReference type="OrthoDB" id="9775090at2"/>
<name>A0A239PZZ0_9PROT</name>
<evidence type="ECO:0000256" key="7">
    <source>
        <dbReference type="RuleBase" id="RU362125"/>
    </source>
</evidence>
<keyword evidence="4 7" id="KW-0285">Flavoprotein</keyword>
<dbReference type="SUPFAM" id="SSF47203">
    <property type="entry name" value="Acyl-CoA dehydrogenase C-terminal domain-like"/>
    <property type="match status" value="1"/>
</dbReference>
<dbReference type="EMBL" id="FZQA01000008">
    <property type="protein sequence ID" value="SNT75573.1"/>
    <property type="molecule type" value="Genomic_DNA"/>
</dbReference>
<comment type="similarity">
    <text evidence="2 7">Belongs to the acyl-CoA dehydrogenase family.</text>
</comment>
<dbReference type="Pfam" id="PF02771">
    <property type="entry name" value="Acyl-CoA_dh_N"/>
    <property type="match status" value="1"/>
</dbReference>
<reference evidence="11 12" key="1">
    <citation type="submission" date="2017-07" db="EMBL/GenBank/DDBJ databases">
        <authorList>
            <person name="Sun Z.S."/>
            <person name="Albrecht U."/>
            <person name="Echele G."/>
            <person name="Lee C.C."/>
        </authorList>
    </citation>
    <scope>NUCLEOTIDE SEQUENCE [LARGE SCALE GENOMIC DNA]</scope>
    <source>
        <strain evidence="11 12">CGMCC 1.12710</strain>
    </source>
</reference>
<dbReference type="Gene3D" id="1.10.540.10">
    <property type="entry name" value="Acyl-CoA dehydrogenase/oxidase, N-terminal domain"/>
    <property type="match status" value="1"/>
</dbReference>
<feature type="domain" description="Acyl-CoA oxidase/dehydrogenase middle" evidence="9">
    <location>
        <begin position="136"/>
        <end position="231"/>
    </location>
</feature>
<evidence type="ECO:0000256" key="3">
    <source>
        <dbReference type="ARBA" id="ARBA00011738"/>
    </source>
</evidence>
<dbReference type="FunFam" id="2.40.110.10:FF:000002">
    <property type="entry name" value="Acyl-CoA dehydrogenase fadE12"/>
    <property type="match status" value="1"/>
</dbReference>
<evidence type="ECO:0000256" key="6">
    <source>
        <dbReference type="ARBA" id="ARBA00023002"/>
    </source>
</evidence>
<comment type="subunit">
    <text evidence="3">Homodimer.</text>
</comment>
<dbReference type="PANTHER" id="PTHR48083">
    <property type="entry name" value="MEDIUM-CHAIN SPECIFIC ACYL-COA DEHYDROGENASE, MITOCHONDRIAL-RELATED"/>
    <property type="match status" value="1"/>
</dbReference>
<dbReference type="InterPro" id="IPR013786">
    <property type="entry name" value="AcylCoA_DH/ox_N"/>
</dbReference>
<protein>
    <submittedName>
        <fullName evidence="11">Acyl-CoA dehydrogenase</fullName>
    </submittedName>
</protein>
<evidence type="ECO:0000313" key="11">
    <source>
        <dbReference type="EMBL" id="SNT75573.1"/>
    </source>
</evidence>
<dbReference type="Gene3D" id="2.40.110.10">
    <property type="entry name" value="Butyryl-CoA Dehydrogenase, subunit A, domain 2"/>
    <property type="match status" value="1"/>
</dbReference>
<feature type="domain" description="Acyl-CoA dehydrogenase/oxidase C-terminal" evidence="8">
    <location>
        <begin position="249"/>
        <end position="397"/>
    </location>
</feature>
<evidence type="ECO:0000259" key="9">
    <source>
        <dbReference type="Pfam" id="PF02770"/>
    </source>
</evidence>
<evidence type="ECO:0000256" key="5">
    <source>
        <dbReference type="ARBA" id="ARBA00022827"/>
    </source>
</evidence>
<evidence type="ECO:0000256" key="1">
    <source>
        <dbReference type="ARBA" id="ARBA00001974"/>
    </source>
</evidence>
<dbReference type="InterPro" id="IPR046373">
    <property type="entry name" value="Acyl-CoA_Oxase/DH_mid-dom_sf"/>
</dbReference>
<keyword evidence="12" id="KW-1185">Reference proteome</keyword>
<dbReference type="Pfam" id="PF00441">
    <property type="entry name" value="Acyl-CoA_dh_1"/>
    <property type="match status" value="1"/>
</dbReference>
<dbReference type="InterPro" id="IPR037069">
    <property type="entry name" value="AcylCoA_DH/ox_N_sf"/>
</dbReference>
<dbReference type="Gene3D" id="1.20.140.10">
    <property type="entry name" value="Butyryl-CoA Dehydrogenase, subunit A, domain 3"/>
    <property type="match status" value="1"/>
</dbReference>
<dbReference type="InterPro" id="IPR036250">
    <property type="entry name" value="AcylCo_DH-like_C"/>
</dbReference>
<evidence type="ECO:0000313" key="12">
    <source>
        <dbReference type="Proteomes" id="UP000198346"/>
    </source>
</evidence>
<dbReference type="InterPro" id="IPR009075">
    <property type="entry name" value="AcylCo_DH/oxidase_C"/>
</dbReference>
<evidence type="ECO:0000259" key="10">
    <source>
        <dbReference type="Pfam" id="PF02771"/>
    </source>
</evidence>
<dbReference type="RefSeq" id="WP_089413235.1">
    <property type="nucleotide sequence ID" value="NZ_FZQA01000008.1"/>
</dbReference>
<evidence type="ECO:0000256" key="4">
    <source>
        <dbReference type="ARBA" id="ARBA00022630"/>
    </source>
</evidence>
<gene>
    <name evidence="11" type="ORF">SAMN06297382_2824</name>
</gene>
<dbReference type="InterPro" id="IPR050741">
    <property type="entry name" value="Acyl-CoA_dehydrogenase"/>
</dbReference>
<feature type="domain" description="Acyl-CoA dehydrogenase/oxidase N-terminal" evidence="10">
    <location>
        <begin position="11"/>
        <end position="132"/>
    </location>
</feature>
<comment type="cofactor">
    <cofactor evidence="1 7">
        <name>FAD</name>
        <dbReference type="ChEBI" id="CHEBI:57692"/>
    </cofactor>
</comment>
<dbReference type="AlphaFoldDB" id="A0A239PZZ0"/>
<dbReference type="GO" id="GO:0003995">
    <property type="term" value="F:acyl-CoA dehydrogenase activity"/>
    <property type="evidence" value="ECO:0007669"/>
    <property type="project" value="TreeGrafter"/>
</dbReference>
<evidence type="ECO:0000259" key="8">
    <source>
        <dbReference type="Pfam" id="PF00441"/>
    </source>
</evidence>
<evidence type="ECO:0000256" key="2">
    <source>
        <dbReference type="ARBA" id="ARBA00009347"/>
    </source>
</evidence>
<dbReference type="GO" id="GO:0033539">
    <property type="term" value="P:fatty acid beta-oxidation using acyl-CoA dehydrogenase"/>
    <property type="evidence" value="ECO:0007669"/>
    <property type="project" value="TreeGrafter"/>
</dbReference>
<dbReference type="InterPro" id="IPR009100">
    <property type="entry name" value="AcylCoA_DH/oxidase_NM_dom_sf"/>
</dbReference>
<dbReference type="Pfam" id="PF02770">
    <property type="entry name" value="Acyl-CoA_dh_M"/>
    <property type="match status" value="1"/>
</dbReference>
<dbReference type="SUPFAM" id="SSF56645">
    <property type="entry name" value="Acyl-CoA dehydrogenase NM domain-like"/>
    <property type="match status" value="1"/>
</dbReference>
<dbReference type="GO" id="GO:0005737">
    <property type="term" value="C:cytoplasm"/>
    <property type="evidence" value="ECO:0007669"/>
    <property type="project" value="TreeGrafter"/>
</dbReference>
<dbReference type="PANTHER" id="PTHR48083:SF13">
    <property type="entry name" value="ACYL-COA DEHYDROGENASE FAMILY MEMBER 11"/>
    <property type="match status" value="1"/>
</dbReference>
<organism evidence="11 12">
    <name type="scientific">Amphiplicatus metriothermophilus</name>
    <dbReference type="NCBI Taxonomy" id="1519374"/>
    <lineage>
        <taxon>Bacteria</taxon>
        <taxon>Pseudomonadati</taxon>
        <taxon>Pseudomonadota</taxon>
        <taxon>Alphaproteobacteria</taxon>
        <taxon>Parvularculales</taxon>
        <taxon>Parvularculaceae</taxon>
        <taxon>Amphiplicatus</taxon>
    </lineage>
</organism>
<proteinExistence type="inferred from homology"/>